<protein>
    <submittedName>
        <fullName evidence="2">Uncharacterized protein</fullName>
    </submittedName>
</protein>
<sequence>MPADLVLKLRLGLRTRGLPQHPEGDHRLTRGLVGHTHHMGAHGLLAQLFSEDGREWFLVHGGPVSLVLQVLGEVVRGHRLAVAVEPHDRVQAGNSSSRSLSSPLRFEFQSIRRLNSGCGEPVRLLLIAISRRCRGEVSKKVPGPGHASSTRWFRPERSNPAAGSSPAGPAPMIR</sequence>
<organism evidence="2 3">
    <name type="scientific">Kineosporia mesophila</name>
    <dbReference type="NCBI Taxonomy" id="566012"/>
    <lineage>
        <taxon>Bacteria</taxon>
        <taxon>Bacillati</taxon>
        <taxon>Actinomycetota</taxon>
        <taxon>Actinomycetes</taxon>
        <taxon>Kineosporiales</taxon>
        <taxon>Kineosporiaceae</taxon>
        <taxon>Kineosporia</taxon>
    </lineage>
</organism>
<feature type="compositionally biased region" description="Low complexity" evidence="1">
    <location>
        <begin position="160"/>
        <end position="174"/>
    </location>
</feature>
<comment type="caution">
    <text evidence="2">The sequence shown here is derived from an EMBL/GenBank/DDBJ whole genome shotgun (WGS) entry which is preliminary data.</text>
</comment>
<evidence type="ECO:0000313" key="2">
    <source>
        <dbReference type="EMBL" id="GAA3596892.1"/>
    </source>
</evidence>
<name>A0ABP6Z2W3_9ACTN</name>
<evidence type="ECO:0000313" key="3">
    <source>
        <dbReference type="Proteomes" id="UP001501074"/>
    </source>
</evidence>
<accession>A0ABP6Z2W3</accession>
<dbReference type="EMBL" id="BAAAZO010000001">
    <property type="protein sequence ID" value="GAA3596892.1"/>
    <property type="molecule type" value="Genomic_DNA"/>
</dbReference>
<reference evidence="3" key="1">
    <citation type="journal article" date="2019" name="Int. J. Syst. Evol. Microbiol.">
        <title>The Global Catalogue of Microorganisms (GCM) 10K type strain sequencing project: providing services to taxonomists for standard genome sequencing and annotation.</title>
        <authorList>
            <consortium name="The Broad Institute Genomics Platform"/>
            <consortium name="The Broad Institute Genome Sequencing Center for Infectious Disease"/>
            <person name="Wu L."/>
            <person name="Ma J."/>
        </authorList>
    </citation>
    <scope>NUCLEOTIDE SEQUENCE [LARGE SCALE GENOMIC DNA]</scope>
    <source>
        <strain evidence="3">JCM 16902</strain>
    </source>
</reference>
<evidence type="ECO:0000256" key="1">
    <source>
        <dbReference type="SAM" id="MobiDB-lite"/>
    </source>
</evidence>
<gene>
    <name evidence="2" type="ORF">GCM10022223_10190</name>
</gene>
<dbReference type="Proteomes" id="UP001501074">
    <property type="component" value="Unassembled WGS sequence"/>
</dbReference>
<proteinExistence type="predicted"/>
<feature type="region of interest" description="Disordered" evidence="1">
    <location>
        <begin position="137"/>
        <end position="174"/>
    </location>
</feature>
<keyword evidence="3" id="KW-1185">Reference proteome</keyword>